<dbReference type="STRING" id="69.GLE_0135"/>
<keyword evidence="1" id="KW-1133">Transmembrane helix</keyword>
<keyword evidence="1" id="KW-0812">Transmembrane</keyword>
<name>A0A0S2DAB1_LYSEN</name>
<keyword evidence="1" id="KW-0472">Membrane</keyword>
<dbReference type="AlphaFoldDB" id="A0A0S2DAB1"/>
<dbReference type="PATRIC" id="fig|69.6.peg.138"/>
<protein>
    <submittedName>
        <fullName evidence="2">Uncharacterized protein</fullName>
    </submittedName>
</protein>
<sequence length="66" mass="7014">MACAASAAVRASLARELADRWALADPLFAAEIRSLIGLALALCVGVFCVRPIFAAYAVPRADKPRR</sequence>
<evidence type="ECO:0000256" key="1">
    <source>
        <dbReference type="SAM" id="Phobius"/>
    </source>
</evidence>
<proteinExistence type="predicted"/>
<evidence type="ECO:0000313" key="3">
    <source>
        <dbReference type="Proteomes" id="UP000061569"/>
    </source>
</evidence>
<evidence type="ECO:0000313" key="2">
    <source>
        <dbReference type="EMBL" id="ALN55494.1"/>
    </source>
</evidence>
<dbReference type="Proteomes" id="UP000061569">
    <property type="component" value="Chromosome"/>
</dbReference>
<gene>
    <name evidence="2" type="ORF">GLE_0135</name>
</gene>
<dbReference type="EMBL" id="CP013140">
    <property type="protein sequence ID" value="ALN55494.1"/>
    <property type="molecule type" value="Genomic_DNA"/>
</dbReference>
<organism evidence="2 3">
    <name type="scientific">Lysobacter enzymogenes</name>
    <dbReference type="NCBI Taxonomy" id="69"/>
    <lineage>
        <taxon>Bacteria</taxon>
        <taxon>Pseudomonadati</taxon>
        <taxon>Pseudomonadota</taxon>
        <taxon>Gammaproteobacteria</taxon>
        <taxon>Lysobacterales</taxon>
        <taxon>Lysobacteraceae</taxon>
        <taxon>Lysobacter</taxon>
    </lineage>
</organism>
<dbReference type="KEGG" id="lez:GLE_0135"/>
<accession>A0A0S2DAB1</accession>
<reference evidence="2 3" key="1">
    <citation type="submission" date="2015-11" db="EMBL/GenBank/DDBJ databases">
        <title>Genome sequences of Lysobacter enzymogenes strain C3 and Lysobacter antibioticus ATCC 29479.</title>
        <authorList>
            <person name="Kobayashi D.Y."/>
        </authorList>
    </citation>
    <scope>NUCLEOTIDE SEQUENCE [LARGE SCALE GENOMIC DNA]</scope>
    <source>
        <strain evidence="2 3">C3</strain>
    </source>
</reference>
<feature type="transmembrane region" description="Helical" evidence="1">
    <location>
        <begin position="38"/>
        <end position="58"/>
    </location>
</feature>